<evidence type="ECO:0000256" key="6">
    <source>
        <dbReference type="SAM" id="MobiDB-lite"/>
    </source>
</evidence>
<feature type="compositionally biased region" description="Acidic residues" evidence="6">
    <location>
        <begin position="1938"/>
        <end position="1958"/>
    </location>
</feature>
<keyword evidence="4" id="KW-0862">Zinc</keyword>
<evidence type="ECO:0000256" key="1">
    <source>
        <dbReference type="ARBA" id="ARBA00022468"/>
    </source>
</evidence>
<organism evidence="9 10">
    <name type="scientific">Mortierella hygrophila</name>
    <dbReference type="NCBI Taxonomy" id="979708"/>
    <lineage>
        <taxon>Eukaryota</taxon>
        <taxon>Fungi</taxon>
        <taxon>Fungi incertae sedis</taxon>
        <taxon>Mucoromycota</taxon>
        <taxon>Mortierellomycotina</taxon>
        <taxon>Mortierellomycetes</taxon>
        <taxon>Mortierellales</taxon>
        <taxon>Mortierellaceae</taxon>
        <taxon>Mortierella</taxon>
    </lineage>
</organism>
<evidence type="ECO:0000256" key="3">
    <source>
        <dbReference type="ARBA" id="ARBA00022771"/>
    </source>
</evidence>
<feature type="compositionally biased region" description="Polar residues" evidence="6">
    <location>
        <begin position="1781"/>
        <end position="1797"/>
    </location>
</feature>
<dbReference type="Gene3D" id="2.30.29.30">
    <property type="entry name" value="Pleckstrin-homology domain (PH domain)/Phosphotyrosine-binding domain (PTB)"/>
    <property type="match status" value="1"/>
</dbReference>
<dbReference type="PROSITE" id="PS50115">
    <property type="entry name" value="ARFGAP"/>
    <property type="match status" value="1"/>
</dbReference>
<feature type="region of interest" description="Disordered" evidence="6">
    <location>
        <begin position="1335"/>
        <end position="1393"/>
    </location>
</feature>
<dbReference type="SUPFAM" id="SSF50729">
    <property type="entry name" value="PH domain-like"/>
    <property type="match status" value="1"/>
</dbReference>
<keyword evidence="1" id="KW-0343">GTPase activation</keyword>
<dbReference type="InterPro" id="IPR038508">
    <property type="entry name" value="ArfGAP_dom_sf"/>
</dbReference>
<dbReference type="SMART" id="SM00233">
    <property type="entry name" value="PH"/>
    <property type="match status" value="1"/>
</dbReference>
<sequence length="2029" mass="218967">MDAAEPAALRATASVVVSNPQNFTITRITVLDTTATSTPAVAAATEPTTASTTAAGDVPCMVVELSSSSSSSPSSSIPIQPLFQDHQVEYVPDPEHHQQHPTQQQQQQQHQPDTQPISASNPVTTPTNDEPNLLIKIRTSSTTRVGLEFELEGKLLDSVRPRPEGGAQTGSNLNPDKDVPNPHYHHHLLQDATRIPVTTEHVGLTKKELRSSRSSNAPLRSTFKSTGSITSPSTGTEDYVFVSVRPRVTSTPTPDRRTLTNIGGSSVYKPTIYFAETRTERHMHELCRSEAAFQQQLALNPGTITTVVLNQSLPGGKQVWTHSLFDDAYPSTVADGDDDNDPLQSHKAVFAFLTRSRTTGGFEILAMVSTWIEHNSTVAATSAAAPVTAGVRFPSTLTQPSTATSTTTTTTPTITSAWNARHWRRSSTPEKSSNVSRLPSFWNKFSAPPASNNSLPSLPERAARLNDEPPLPALPDESNEAPDTPTPTDTADTATTTTAIIPSPTSNTTVASVPAIIPLANNTEDGPLFRATVVECENHIRTMKATSKRILKAAQAAMETRRAWVAAEEVFVRELEGMKIAESLVESYWRPLSQHLTEHSEMLAQRMRDLMIQPFSQFYGVDIKAAELQRKSFEEESKEYYSFLSRYMGMKQDNPQRKAEADLKHERKRRHFELKRLEYWNFLLEMKAGGRKGEELYSCLAEFADKHCQLVGDLGVVAEELRPDLETVLESTRQRQEQVQLQSSARPESSLSNSVVIAALPMSLIPPPTIRHDSARSIDSDQSSIDSPQSRPPLQQSPIQPSTSPLPANDGAPIESQKDVANNNPNITGIRDLEHQDIDAGLALGRRKEGFLFATNRPSPHSNAVVLEKPNNLNTWRKYWCVLSEGHLHEYSHWKRGITQPHNEPINLRIATVRSCRNQDRRFCFEVITPKFRRVYQATSAEDMNSWINVISNAIQSLLNGTSSCRNLNLQYARDGEEFSGGGGGAGRRIGGGDYNRTMPAPDGKGLMAGLGGMARASMEQFLQSTSLPTSLQDRVQPGQAVGRKRGGSAADGLNEMGQIILPLAAQAANSSATATATPDRRNSVDENSSSEQHLGTRLLQTMRDSDMANAFCAECGAKNPDWCVINLGILVCIECSGIHRSLGTHISKVRSFTLDTNSYTKDLVEFIRSVGNSISNQIWEANLLAETNPGSIKIAFRKPVVNDAREYKVSFIRKKYVERTFVERFPESTSRATAATDALFEAVSANNIPAAIAAYAAGGNLNTVQRADHTSDSGPFVEAQGQQDTAEEDPMPTTTSPPLPPRTNNDMYVLGTIPNIAESPLISHFMLKGYGDGQGADESTALSETSSQFSRSTVGSSYPVSTTDRDADIPQPFASQDPTLTSASSAGATGATTLEIRPRPVATGGRCISSVMVMQTSPLLIALRNGVPFSFDPQYEVYPLAEFLMQNGAASNMSMEVKVLSTGAVEGAFTVSSSMSSITKDLPTPPESQLPVRRQGMMTATVKGPPVAVQQAAEELAASVGQSIIERDVPLQPSISIGARLSAGTSIVPRPLPAIPSSITTATVGEVVIPVSTAAVGSKLVSASGEIGAATDAERKAANRRSVGQIIELRGEDGITAMEYLRAKSVARGDIPSPSPSPAPPVPSLESNLAAPTDPSRARPKSLTERGNFLSSMSTGLINTLTLSPRLRPTASSNSSVVNSSDQTHPRTIESSQYPPLSSSSSANNPHNHQDISALFQKRRDSDNGSGSGFFSTMKANSNRDKERVAAKAQARKSGDFSHLSPTTIATPRAGSSLSNGIKTAKNRLSLNLDYIGSSSNLEEISPTLTPLALGQQQQSSRTQKVKASLTKSIRLSAAYFKNNNKSSSGFFTKDDTNRDHPPPVVRRIPLFEGDQSFIAPYGSQQPMVHQTTSTGSLTAAAVAIASHEPGGGGDGGMSGGEEEEEEEEEEESEPEDEFTVEELLARQDAKSWNSGGGGGGGTLPQAQPREQQQTRKGSHFLVPRSRQSSSFLSSISFSSTPNLAQQAQRGQ</sequence>
<evidence type="ECO:0000256" key="2">
    <source>
        <dbReference type="ARBA" id="ARBA00022723"/>
    </source>
</evidence>
<feature type="compositionally biased region" description="Gly residues" evidence="6">
    <location>
        <begin position="1927"/>
        <end position="1937"/>
    </location>
</feature>
<dbReference type="InterPro" id="IPR045258">
    <property type="entry name" value="ACAP1/2/3-like"/>
</dbReference>
<evidence type="ECO:0000256" key="5">
    <source>
        <dbReference type="PROSITE-ProRule" id="PRU00288"/>
    </source>
</evidence>
<dbReference type="FunFam" id="1.10.220.150:FF:000009">
    <property type="entry name" value="stromal membrane-associated protein 1 isoform X1"/>
    <property type="match status" value="1"/>
</dbReference>
<dbReference type="PRINTS" id="PR00405">
    <property type="entry name" value="REVINTRACTNG"/>
</dbReference>
<dbReference type="GO" id="GO:0005096">
    <property type="term" value="F:GTPase activator activity"/>
    <property type="evidence" value="ECO:0007669"/>
    <property type="project" value="UniProtKB-KW"/>
</dbReference>
<feature type="compositionally biased region" description="Low complexity" evidence="6">
    <location>
        <begin position="448"/>
        <end position="459"/>
    </location>
</feature>
<feature type="compositionally biased region" description="Polar residues" evidence="6">
    <location>
        <begin position="2018"/>
        <end position="2029"/>
    </location>
</feature>
<evidence type="ECO:0000313" key="10">
    <source>
        <dbReference type="Proteomes" id="UP000723463"/>
    </source>
</evidence>
<dbReference type="GO" id="GO:0005737">
    <property type="term" value="C:cytoplasm"/>
    <property type="evidence" value="ECO:0007669"/>
    <property type="project" value="InterPro"/>
</dbReference>
<feature type="compositionally biased region" description="Pro residues" evidence="6">
    <location>
        <begin position="1634"/>
        <end position="1644"/>
    </location>
</feature>
<dbReference type="Pfam" id="PF01412">
    <property type="entry name" value="ArfGap"/>
    <property type="match status" value="1"/>
</dbReference>
<dbReference type="Pfam" id="PF16746">
    <property type="entry name" value="BAR_3"/>
    <property type="match status" value="1"/>
</dbReference>
<feature type="compositionally biased region" description="Low complexity" evidence="6">
    <location>
        <begin position="1712"/>
        <end position="1728"/>
    </location>
</feature>
<feature type="region of interest" description="Disordered" evidence="6">
    <location>
        <begin position="1687"/>
        <end position="1797"/>
    </location>
</feature>
<feature type="compositionally biased region" description="Low complexity" evidence="6">
    <location>
        <begin position="100"/>
        <end position="116"/>
    </location>
</feature>
<dbReference type="PROSITE" id="PS50003">
    <property type="entry name" value="PH_DOMAIN"/>
    <property type="match status" value="1"/>
</dbReference>
<feature type="region of interest" description="Disordered" evidence="6">
    <location>
        <begin position="448"/>
        <end position="493"/>
    </location>
</feature>
<dbReference type="Gene3D" id="1.10.220.150">
    <property type="entry name" value="Arf GTPase activating protein"/>
    <property type="match status" value="1"/>
</dbReference>
<feature type="region of interest" description="Disordered" evidence="6">
    <location>
        <begin position="979"/>
        <end position="998"/>
    </location>
</feature>
<keyword evidence="2" id="KW-0479">Metal-binding</keyword>
<dbReference type="SUPFAM" id="SSF57863">
    <property type="entry name" value="ArfGap/RecO-like zinc finger"/>
    <property type="match status" value="1"/>
</dbReference>
<dbReference type="SMART" id="SM00105">
    <property type="entry name" value="ArfGap"/>
    <property type="match status" value="1"/>
</dbReference>
<dbReference type="PANTHER" id="PTHR23180:SF160">
    <property type="entry name" value="ADP-RIBOSYLATION FACTOR GTPASE-ACTIVATING PROTEIN EFFECTOR PROTEIN 1"/>
    <property type="match status" value="1"/>
</dbReference>
<proteinExistence type="predicted"/>
<dbReference type="InterPro" id="IPR011993">
    <property type="entry name" value="PH-like_dom_sf"/>
</dbReference>
<feature type="region of interest" description="Disordered" evidence="6">
    <location>
        <begin position="205"/>
        <end position="230"/>
    </location>
</feature>
<dbReference type="InterPro" id="IPR001164">
    <property type="entry name" value="ArfGAP_dom"/>
</dbReference>
<feature type="compositionally biased region" description="Low complexity" evidence="6">
    <location>
        <begin position="1693"/>
        <end position="1702"/>
    </location>
</feature>
<feature type="domain" description="PH" evidence="7">
    <location>
        <begin position="845"/>
        <end position="956"/>
    </location>
</feature>
<feature type="compositionally biased region" description="Low complexity" evidence="6">
    <location>
        <begin position="780"/>
        <end position="807"/>
    </location>
</feature>
<feature type="region of interest" description="Disordered" evidence="6">
    <location>
        <begin position="1629"/>
        <end position="1671"/>
    </location>
</feature>
<name>A0A9P6K624_9FUNG</name>
<dbReference type="InterPro" id="IPR004148">
    <property type="entry name" value="BAR_dom"/>
</dbReference>
<dbReference type="InterPro" id="IPR027267">
    <property type="entry name" value="AH/BAR_dom_sf"/>
</dbReference>
<feature type="region of interest" description="Disordered" evidence="6">
    <location>
        <begin position="1267"/>
        <end position="1304"/>
    </location>
</feature>
<evidence type="ECO:0000259" key="8">
    <source>
        <dbReference type="PROSITE" id="PS50115"/>
    </source>
</evidence>
<dbReference type="CDD" id="cd08204">
    <property type="entry name" value="ArfGap"/>
    <property type="match status" value="1"/>
</dbReference>
<feature type="domain" description="Arf-GAP" evidence="8">
    <location>
        <begin position="1097"/>
        <end position="1230"/>
    </location>
</feature>
<reference evidence="9" key="1">
    <citation type="journal article" date="2020" name="Fungal Divers.">
        <title>Resolving the Mortierellaceae phylogeny through synthesis of multi-gene phylogenetics and phylogenomics.</title>
        <authorList>
            <person name="Vandepol N."/>
            <person name="Liber J."/>
            <person name="Desiro A."/>
            <person name="Na H."/>
            <person name="Kennedy M."/>
            <person name="Barry K."/>
            <person name="Grigoriev I.V."/>
            <person name="Miller A.N."/>
            <person name="O'Donnell K."/>
            <person name="Stajich J.E."/>
            <person name="Bonito G."/>
        </authorList>
    </citation>
    <scope>NUCLEOTIDE SEQUENCE</scope>
    <source>
        <strain evidence="9">NRRL 2591</strain>
    </source>
</reference>
<feature type="compositionally biased region" description="Low complexity" evidence="6">
    <location>
        <begin position="481"/>
        <end position="493"/>
    </location>
</feature>
<keyword evidence="3 5" id="KW-0863">Zinc-finger</keyword>
<dbReference type="Pfam" id="PF00169">
    <property type="entry name" value="PH"/>
    <property type="match status" value="1"/>
</dbReference>
<feature type="compositionally biased region" description="Low complexity" evidence="6">
    <location>
        <begin position="2002"/>
        <end position="2017"/>
    </location>
</feature>
<evidence type="ECO:0000313" key="9">
    <source>
        <dbReference type="EMBL" id="KAF9548060.1"/>
    </source>
</evidence>
<feature type="region of interest" description="Disordered" evidence="6">
    <location>
        <begin position="1071"/>
        <end position="1094"/>
    </location>
</feature>
<feature type="compositionally biased region" description="Polar residues" evidence="6">
    <location>
        <begin position="1982"/>
        <end position="1993"/>
    </location>
</feature>
<feature type="compositionally biased region" description="Low complexity" evidence="6">
    <location>
        <begin position="1380"/>
        <end position="1393"/>
    </location>
</feature>
<keyword evidence="10" id="KW-1185">Reference proteome</keyword>
<accession>A0A9P6K624</accession>
<dbReference type="FunFam" id="2.30.29.30:FF:000252">
    <property type="entry name" value="ARF GTPase activator (Csx2)"/>
    <property type="match status" value="1"/>
</dbReference>
<dbReference type="Proteomes" id="UP000723463">
    <property type="component" value="Unassembled WGS sequence"/>
</dbReference>
<dbReference type="SUPFAM" id="SSF103657">
    <property type="entry name" value="BAR/IMD domain-like"/>
    <property type="match status" value="1"/>
</dbReference>
<feature type="region of interest" description="Disordered" evidence="6">
    <location>
        <begin position="93"/>
        <end position="137"/>
    </location>
</feature>
<dbReference type="EMBL" id="JAAAXW010000034">
    <property type="protein sequence ID" value="KAF9548060.1"/>
    <property type="molecule type" value="Genomic_DNA"/>
</dbReference>
<feature type="region of interest" description="Disordered" evidence="6">
    <location>
        <begin position="156"/>
        <end position="177"/>
    </location>
</feature>
<feature type="compositionally biased region" description="Gly residues" evidence="6">
    <location>
        <begin position="979"/>
        <end position="994"/>
    </location>
</feature>
<feature type="compositionally biased region" description="Polar residues" evidence="6">
    <location>
        <begin position="212"/>
        <end position="224"/>
    </location>
</feature>
<protein>
    <submittedName>
        <fullName evidence="9">Uncharacterized protein</fullName>
    </submittedName>
</protein>
<gene>
    <name evidence="9" type="ORF">EC957_007343</name>
</gene>
<evidence type="ECO:0000259" key="7">
    <source>
        <dbReference type="PROSITE" id="PS50003"/>
    </source>
</evidence>
<dbReference type="GO" id="GO:0008270">
    <property type="term" value="F:zinc ion binding"/>
    <property type="evidence" value="ECO:0007669"/>
    <property type="project" value="UniProtKB-KW"/>
</dbReference>
<dbReference type="Gene3D" id="1.20.1270.60">
    <property type="entry name" value="Arfaptin homology (AH) domain/BAR domain"/>
    <property type="match status" value="1"/>
</dbReference>
<feature type="compositionally biased region" description="Polar residues" evidence="6">
    <location>
        <begin position="1341"/>
        <end position="1363"/>
    </location>
</feature>
<dbReference type="InterPro" id="IPR001849">
    <property type="entry name" value="PH_domain"/>
</dbReference>
<comment type="caution">
    <text evidence="9">The sequence shown here is derived from an EMBL/GenBank/DDBJ whole genome shotgun (WGS) entry which is preliminary data.</text>
</comment>
<feature type="compositionally biased region" description="Polar residues" evidence="6">
    <location>
        <begin position="117"/>
        <end position="130"/>
    </location>
</feature>
<feature type="region of interest" description="Disordered" evidence="6">
    <location>
        <begin position="1028"/>
        <end position="1049"/>
    </location>
</feature>
<dbReference type="PANTHER" id="PTHR23180">
    <property type="entry name" value="CENTAURIN/ARF"/>
    <property type="match status" value="1"/>
</dbReference>
<evidence type="ECO:0000256" key="4">
    <source>
        <dbReference type="ARBA" id="ARBA00022833"/>
    </source>
</evidence>
<feature type="region of interest" description="Disordered" evidence="6">
    <location>
        <begin position="767"/>
        <end position="829"/>
    </location>
</feature>
<feature type="region of interest" description="Disordered" evidence="6">
    <location>
        <begin position="1924"/>
        <end position="2029"/>
    </location>
</feature>
<feature type="compositionally biased region" description="Basic and acidic residues" evidence="6">
    <location>
        <begin position="770"/>
        <end position="779"/>
    </location>
</feature>
<dbReference type="InterPro" id="IPR037278">
    <property type="entry name" value="ARFGAP/RecO"/>
</dbReference>